<organism evidence="3 4">
    <name type="scientific">Agrococcus jenensis</name>
    <dbReference type="NCBI Taxonomy" id="46353"/>
    <lineage>
        <taxon>Bacteria</taxon>
        <taxon>Bacillati</taxon>
        <taxon>Actinomycetota</taxon>
        <taxon>Actinomycetes</taxon>
        <taxon>Micrococcales</taxon>
        <taxon>Microbacteriaceae</taxon>
        <taxon>Agrococcus</taxon>
    </lineage>
</organism>
<evidence type="ECO:0000259" key="1">
    <source>
        <dbReference type="Pfam" id="PF07905"/>
    </source>
</evidence>
<name>A0A3N2AR33_9MICO</name>
<dbReference type="InterPro" id="IPR042070">
    <property type="entry name" value="PucR_C-HTH_sf"/>
</dbReference>
<dbReference type="InterPro" id="IPR012914">
    <property type="entry name" value="PucR_dom"/>
</dbReference>
<comment type="caution">
    <text evidence="3">The sequence shown here is derived from an EMBL/GenBank/DDBJ whole genome shotgun (WGS) entry which is preliminary data.</text>
</comment>
<dbReference type="PANTHER" id="PTHR33744:SF1">
    <property type="entry name" value="DNA-BINDING TRANSCRIPTIONAL ACTIVATOR ADER"/>
    <property type="match status" value="1"/>
</dbReference>
<sequence length="504" mass="53276">MIAAMATDGTPGTATIVRLLGQRQLDVRSLVAGDARRDAPIAWIASSDLDDPTPFLSPGHVLLTTGRQLLEREGSADTYVDALVRGGILGLGFATGLHAPEVPSALVDACAAAALPLFEVPLATPFLAIIHWCADLQRDRERWATSAQRAVAAAALAPTGHRAVVRRLATELGAGVALLDSAGRERATSRTAVPPAALAAARETLRSARRTTSTDVTAEGSVTVATLGSGDRSLGCVCIWTRDPLDTAAQSVATVAAAWLEFSLVSAVDATRRLNELEGALAALALEGQADAVGALLLKTGRRLPSEPIVVASAETALARYAMEDALRDTAGDVLWTADGERLLFVVSLAERERLDAFLTRLDATAGVSQPSSWRHAPVAASEAAAALQRAKRTGAATATFERALDGLLGMLDDRDARDAARAQLSPIAAEADGAERLALVRTWFEQDCSWDATARIVGMHRHSVRSRIRAIAEQLQLDADAFADRATLWALLRAADVPRWQRP</sequence>
<gene>
    <name evidence="3" type="ORF">EDD26_0534</name>
</gene>
<dbReference type="InterPro" id="IPR051448">
    <property type="entry name" value="CdaR-like_regulators"/>
</dbReference>
<reference evidence="3 4" key="1">
    <citation type="submission" date="2018-11" db="EMBL/GenBank/DDBJ databases">
        <title>Sequencing the genomes of 1000 actinobacteria strains.</title>
        <authorList>
            <person name="Klenk H.-P."/>
        </authorList>
    </citation>
    <scope>NUCLEOTIDE SEQUENCE [LARGE SCALE GENOMIC DNA]</scope>
    <source>
        <strain evidence="3 4">DSM 9580</strain>
    </source>
</reference>
<dbReference type="Gene3D" id="1.10.10.2840">
    <property type="entry name" value="PucR C-terminal helix-turn-helix domain"/>
    <property type="match status" value="1"/>
</dbReference>
<dbReference type="EMBL" id="RKHJ01000001">
    <property type="protein sequence ID" value="ROR65172.1"/>
    <property type="molecule type" value="Genomic_DNA"/>
</dbReference>
<dbReference type="InterPro" id="IPR025736">
    <property type="entry name" value="PucR_C-HTH_dom"/>
</dbReference>
<dbReference type="Pfam" id="PF13556">
    <property type="entry name" value="HTH_30"/>
    <property type="match status" value="1"/>
</dbReference>
<feature type="domain" description="PucR C-terminal helix-turn-helix" evidence="2">
    <location>
        <begin position="439"/>
        <end position="495"/>
    </location>
</feature>
<evidence type="ECO:0000313" key="3">
    <source>
        <dbReference type="EMBL" id="ROR65172.1"/>
    </source>
</evidence>
<dbReference type="Proteomes" id="UP000275456">
    <property type="component" value="Unassembled WGS sequence"/>
</dbReference>
<evidence type="ECO:0000259" key="2">
    <source>
        <dbReference type="Pfam" id="PF13556"/>
    </source>
</evidence>
<dbReference type="Pfam" id="PF07905">
    <property type="entry name" value="PucR"/>
    <property type="match status" value="1"/>
</dbReference>
<dbReference type="AlphaFoldDB" id="A0A3N2AR33"/>
<protein>
    <submittedName>
        <fullName evidence="3">Purine catabolism regulator</fullName>
    </submittedName>
</protein>
<evidence type="ECO:0000313" key="4">
    <source>
        <dbReference type="Proteomes" id="UP000275456"/>
    </source>
</evidence>
<proteinExistence type="predicted"/>
<dbReference type="PANTHER" id="PTHR33744">
    <property type="entry name" value="CARBOHYDRATE DIACID REGULATOR"/>
    <property type="match status" value="1"/>
</dbReference>
<feature type="domain" description="Purine catabolism PurC-like" evidence="1">
    <location>
        <begin position="22"/>
        <end position="131"/>
    </location>
</feature>
<accession>A0A3N2AR33</accession>
<keyword evidence="4" id="KW-1185">Reference proteome</keyword>